<feature type="transmembrane region" description="Helical" evidence="1">
    <location>
        <begin position="78"/>
        <end position="95"/>
    </location>
</feature>
<keyword evidence="1" id="KW-1133">Transmembrane helix</keyword>
<evidence type="ECO:0000256" key="1">
    <source>
        <dbReference type="SAM" id="Phobius"/>
    </source>
</evidence>
<proteinExistence type="predicted"/>
<dbReference type="Pfam" id="PF19545">
    <property type="entry name" value="DUF6069"/>
    <property type="match status" value="1"/>
</dbReference>
<feature type="transmembrane region" description="Helical" evidence="1">
    <location>
        <begin position="45"/>
        <end position="66"/>
    </location>
</feature>
<dbReference type="RefSeq" id="WP_344939957.1">
    <property type="nucleotide sequence ID" value="NZ_BAAAZG010000001.1"/>
</dbReference>
<sequence length="125" mass="12507">MNTSVNRSLLTVAGAPAAALAVWTLAVPLAGTAPAVRTDGGTQTIGPASVAVASLLVGLAGWALLAVLERWTPRPGRAWTIIALAVLALSLTGPFGNAVGVAAALVLALLHLVVAAVLYLGLVRR</sequence>
<dbReference type="InterPro" id="IPR045713">
    <property type="entry name" value="DUF6069"/>
</dbReference>
<accession>A0ABP7V033</accession>
<reference evidence="3" key="1">
    <citation type="journal article" date="2019" name="Int. J. Syst. Evol. Microbiol.">
        <title>The Global Catalogue of Microorganisms (GCM) 10K type strain sequencing project: providing services to taxonomists for standard genome sequencing and annotation.</title>
        <authorList>
            <consortium name="The Broad Institute Genomics Platform"/>
            <consortium name="The Broad Institute Genome Sequencing Center for Infectious Disease"/>
            <person name="Wu L."/>
            <person name="Ma J."/>
        </authorList>
    </citation>
    <scope>NUCLEOTIDE SEQUENCE [LARGE SCALE GENOMIC DNA]</scope>
    <source>
        <strain evidence="3">JCM 16702</strain>
    </source>
</reference>
<keyword evidence="1" id="KW-0472">Membrane</keyword>
<protein>
    <recommendedName>
        <fullName evidence="4">Transmembrane protein</fullName>
    </recommendedName>
</protein>
<comment type="caution">
    <text evidence="2">The sequence shown here is derived from an EMBL/GenBank/DDBJ whole genome shotgun (WGS) entry which is preliminary data.</text>
</comment>
<name>A0ABP7V033_9ACTN</name>
<evidence type="ECO:0000313" key="3">
    <source>
        <dbReference type="Proteomes" id="UP001500683"/>
    </source>
</evidence>
<evidence type="ECO:0000313" key="2">
    <source>
        <dbReference type="EMBL" id="GAA4056575.1"/>
    </source>
</evidence>
<evidence type="ECO:0008006" key="4">
    <source>
        <dbReference type="Google" id="ProtNLM"/>
    </source>
</evidence>
<keyword evidence="1" id="KW-0812">Transmembrane</keyword>
<gene>
    <name evidence="2" type="ORF">GCM10022214_05300</name>
</gene>
<organism evidence="2 3">
    <name type="scientific">Actinomadura miaoliensis</name>
    <dbReference type="NCBI Taxonomy" id="430685"/>
    <lineage>
        <taxon>Bacteria</taxon>
        <taxon>Bacillati</taxon>
        <taxon>Actinomycetota</taxon>
        <taxon>Actinomycetes</taxon>
        <taxon>Streptosporangiales</taxon>
        <taxon>Thermomonosporaceae</taxon>
        <taxon>Actinomadura</taxon>
    </lineage>
</organism>
<dbReference type="InterPro" id="IPR006311">
    <property type="entry name" value="TAT_signal"/>
</dbReference>
<dbReference type="EMBL" id="BAAAZG010000001">
    <property type="protein sequence ID" value="GAA4056575.1"/>
    <property type="molecule type" value="Genomic_DNA"/>
</dbReference>
<keyword evidence="3" id="KW-1185">Reference proteome</keyword>
<dbReference type="PROSITE" id="PS51318">
    <property type="entry name" value="TAT"/>
    <property type="match status" value="1"/>
</dbReference>
<feature type="transmembrane region" description="Helical" evidence="1">
    <location>
        <begin position="101"/>
        <end position="122"/>
    </location>
</feature>
<dbReference type="Proteomes" id="UP001500683">
    <property type="component" value="Unassembled WGS sequence"/>
</dbReference>